<dbReference type="KEGG" id="dsc:ABOD76_18015"/>
<proteinExistence type="predicted"/>
<dbReference type="Pfam" id="PF01872">
    <property type="entry name" value="RibD_C"/>
    <property type="match status" value="1"/>
</dbReference>
<gene>
    <name evidence="2" type="ORF">ABOD76_18015</name>
</gene>
<dbReference type="Gene3D" id="3.40.430.10">
    <property type="entry name" value="Dihydrofolate Reductase, subunit A"/>
    <property type="match status" value="1"/>
</dbReference>
<protein>
    <submittedName>
        <fullName evidence="2">Dihydrofolate reductase family protein</fullName>
    </submittedName>
</protein>
<dbReference type="AlphaFoldDB" id="A0AAU7U9N6"/>
<organism evidence="2">
    <name type="scientific">Deinococcus sonorensis KR-87</name>
    <dbReference type="NCBI Taxonomy" id="694439"/>
    <lineage>
        <taxon>Bacteria</taxon>
        <taxon>Thermotogati</taxon>
        <taxon>Deinococcota</taxon>
        <taxon>Deinococci</taxon>
        <taxon>Deinococcales</taxon>
        <taxon>Deinococcaceae</taxon>
        <taxon>Deinococcus</taxon>
    </lineage>
</organism>
<evidence type="ECO:0000259" key="1">
    <source>
        <dbReference type="Pfam" id="PF01872"/>
    </source>
</evidence>
<dbReference type="SUPFAM" id="SSF53597">
    <property type="entry name" value="Dihydrofolate reductase-like"/>
    <property type="match status" value="1"/>
</dbReference>
<feature type="domain" description="Bacterial bifunctional deaminase-reductase C-terminal" evidence="1">
    <location>
        <begin position="2"/>
        <end position="187"/>
    </location>
</feature>
<name>A0AAU7U9N6_9DEIO</name>
<reference evidence="2" key="1">
    <citation type="submission" date="2024-06" db="EMBL/GenBank/DDBJ databases">
        <title>Draft Genome Sequence of Deinococcus sonorensis Type Strain KR-87, a Biofilm Producing Representative of the Genus Deinococcus.</title>
        <authorList>
            <person name="Boren L.S."/>
            <person name="Grosso R.A."/>
            <person name="Hugenberg-Cox A.N."/>
            <person name="Hill J.T.E."/>
            <person name="Albert C.M."/>
            <person name="Tuohy J.M."/>
        </authorList>
    </citation>
    <scope>NUCLEOTIDE SEQUENCE</scope>
    <source>
        <strain evidence="2">KR-87</strain>
    </source>
</reference>
<evidence type="ECO:0000313" key="2">
    <source>
        <dbReference type="EMBL" id="XBV85310.1"/>
    </source>
</evidence>
<accession>A0AAU7U9N6</accession>
<dbReference type="InterPro" id="IPR024072">
    <property type="entry name" value="DHFR-like_dom_sf"/>
</dbReference>
<dbReference type="InterPro" id="IPR002734">
    <property type="entry name" value="RibDG_C"/>
</dbReference>
<dbReference type="GO" id="GO:0009231">
    <property type="term" value="P:riboflavin biosynthetic process"/>
    <property type="evidence" value="ECO:0007669"/>
    <property type="project" value="InterPro"/>
</dbReference>
<dbReference type="RefSeq" id="WP_350243347.1">
    <property type="nucleotide sequence ID" value="NZ_CP158299.1"/>
</dbReference>
<sequence length="203" mass="22919">MRKLIVGNLTTLDGYYEGRDRQLDAIFQHFHPDYAGDQTFDDYMAERMRAAGTLLYNGRTNFVDNMRYWQGVPGDPQASAVRKEMAQVQAQADKRVVSDRLTDSDLGSWAATTRIIRVADAVREIGALKQEPGQDIFMFAGRVLWNHLLAHGLVDELHLMIFPLIAGEGTPLFVRRPEVPLRLLHTRTWQGSGNILACYQVSG</sequence>
<dbReference type="GO" id="GO:0008703">
    <property type="term" value="F:5-amino-6-(5-phosphoribosylamino)uracil reductase activity"/>
    <property type="evidence" value="ECO:0007669"/>
    <property type="project" value="InterPro"/>
</dbReference>
<dbReference type="EMBL" id="CP158299">
    <property type="protein sequence ID" value="XBV85310.1"/>
    <property type="molecule type" value="Genomic_DNA"/>
</dbReference>